<comment type="caution">
    <text evidence="11">The sequence shown here is derived from an EMBL/GenBank/DDBJ whole genome shotgun (WGS) entry which is preliminary data.</text>
</comment>
<feature type="domain" description="Isochorismatase-like" evidence="10">
    <location>
        <begin position="31"/>
        <end position="204"/>
    </location>
</feature>
<dbReference type="AlphaFoldDB" id="A0A165XXQ5"/>
<dbReference type="EC" id="3.3.2.1" evidence="3"/>
<keyword evidence="12" id="KW-1185">Reference proteome</keyword>
<dbReference type="Pfam" id="PF00857">
    <property type="entry name" value="Isochorismatase"/>
    <property type="match status" value="1"/>
</dbReference>
<comment type="catalytic activity">
    <reaction evidence="7">
        <text>isochorismate + H2O = (2S,3S)-2,3-dihydroxy-2,3-dihydrobenzoate + pyruvate</text>
        <dbReference type="Rhea" id="RHEA:11112"/>
        <dbReference type="ChEBI" id="CHEBI:15361"/>
        <dbReference type="ChEBI" id="CHEBI:15377"/>
        <dbReference type="ChEBI" id="CHEBI:29780"/>
        <dbReference type="ChEBI" id="CHEBI:58764"/>
        <dbReference type="EC" id="3.3.2.1"/>
    </reaction>
</comment>
<keyword evidence="5 8" id="KW-0597">Phosphoprotein</keyword>
<evidence type="ECO:0000256" key="1">
    <source>
        <dbReference type="ARBA" id="ARBA00004924"/>
    </source>
</evidence>
<evidence type="ECO:0000313" key="12">
    <source>
        <dbReference type="Proteomes" id="UP000076476"/>
    </source>
</evidence>
<dbReference type="PANTHER" id="PTHR43540">
    <property type="entry name" value="PEROXYUREIDOACRYLATE/UREIDOACRYLATE AMIDOHYDROLASE-RELATED"/>
    <property type="match status" value="1"/>
</dbReference>
<dbReference type="InterPro" id="IPR016291">
    <property type="entry name" value="Isochorismatase"/>
</dbReference>
<dbReference type="SUPFAM" id="SSF52499">
    <property type="entry name" value="Isochorismatase-like hydrolases"/>
    <property type="match status" value="1"/>
</dbReference>
<dbReference type="Pfam" id="PF00550">
    <property type="entry name" value="PP-binding"/>
    <property type="match status" value="1"/>
</dbReference>
<evidence type="ECO:0000256" key="8">
    <source>
        <dbReference type="PIRSR" id="PIRSR001111-50"/>
    </source>
</evidence>
<organism evidence="11 12">
    <name type="scientific">Aeribacillus pallidus</name>
    <dbReference type="NCBI Taxonomy" id="33936"/>
    <lineage>
        <taxon>Bacteria</taxon>
        <taxon>Bacillati</taxon>
        <taxon>Bacillota</taxon>
        <taxon>Bacilli</taxon>
        <taxon>Bacillales</taxon>
        <taxon>Bacillaceae</taxon>
        <taxon>Aeribacillus</taxon>
    </lineage>
</organism>
<dbReference type="InterPro" id="IPR036380">
    <property type="entry name" value="Isochorismatase-like_sf"/>
</dbReference>
<dbReference type="SUPFAM" id="SSF47336">
    <property type="entry name" value="ACP-like"/>
    <property type="match status" value="1"/>
</dbReference>
<dbReference type="FunFam" id="1.10.1200.10:FF:000021">
    <property type="entry name" value="Isochorismatase"/>
    <property type="match status" value="1"/>
</dbReference>
<dbReference type="EMBL" id="LWBR01000021">
    <property type="protein sequence ID" value="KZN96514.1"/>
    <property type="molecule type" value="Genomic_DNA"/>
</dbReference>
<dbReference type="InterPro" id="IPR036736">
    <property type="entry name" value="ACP-like_sf"/>
</dbReference>
<evidence type="ECO:0000256" key="4">
    <source>
        <dbReference type="ARBA" id="ARBA00022450"/>
    </source>
</evidence>
<dbReference type="InterPro" id="IPR000868">
    <property type="entry name" value="Isochorismatase-like_dom"/>
</dbReference>
<dbReference type="InterPro" id="IPR009081">
    <property type="entry name" value="PP-bd_ACP"/>
</dbReference>
<keyword evidence="6" id="KW-0378">Hydrolase</keyword>
<dbReference type="PRINTS" id="PR01398">
    <property type="entry name" value="ISCHRISMTASE"/>
</dbReference>
<evidence type="ECO:0000259" key="9">
    <source>
        <dbReference type="Pfam" id="PF00550"/>
    </source>
</evidence>
<feature type="modified residue" description="O-(pantetheine 4'-phosphoryl)serine" evidence="8">
    <location>
        <position position="256"/>
    </location>
</feature>
<dbReference type="RefSeq" id="WP_063387833.1">
    <property type="nucleotide sequence ID" value="NZ_LWBR01000021.1"/>
</dbReference>
<evidence type="ECO:0000313" key="11">
    <source>
        <dbReference type="EMBL" id="KZN96514.1"/>
    </source>
</evidence>
<keyword evidence="4 8" id="KW-0596">Phosphopantetheine</keyword>
<dbReference type="Gene3D" id="3.40.50.850">
    <property type="entry name" value="Isochorismatase-like"/>
    <property type="match status" value="1"/>
</dbReference>
<evidence type="ECO:0000256" key="6">
    <source>
        <dbReference type="ARBA" id="ARBA00022801"/>
    </source>
</evidence>
<evidence type="ECO:0000256" key="5">
    <source>
        <dbReference type="ARBA" id="ARBA00022553"/>
    </source>
</evidence>
<dbReference type="InterPro" id="IPR050272">
    <property type="entry name" value="Isochorismatase-like_hydrls"/>
</dbReference>
<reference evidence="11 12" key="1">
    <citation type="submission" date="2016-04" db="EMBL/GenBank/DDBJ databases">
        <title>Draft genome sequence of Aeribacillus pallidus 8m3 from petroleum reservoir.</title>
        <authorList>
            <person name="Poltaraus A.B."/>
            <person name="Nazina T.N."/>
            <person name="Tourova T.P."/>
            <person name="Malakho S.M."/>
            <person name="Korshunova A.V."/>
            <person name="Sokolova D.S."/>
        </authorList>
    </citation>
    <scope>NUCLEOTIDE SEQUENCE [LARGE SCALE GENOMIC DNA]</scope>
    <source>
        <strain evidence="11 12">8m3</strain>
    </source>
</reference>
<feature type="domain" description="Carrier" evidence="9">
    <location>
        <begin position="229"/>
        <end position="278"/>
    </location>
</feature>
<accession>A0A165XXQ5</accession>
<sequence>MAIPHIPSYSIPELSELIENRVSWTLDPKRSALLIHDMQNYFLDKFTPNASPIKELVENIQRLKKVCQERGIPVIYSAQPGGQTIEQRGLLQDFWGDGIGQDLDQMAIRQEIAPGDQDILLTKWRYSAFKRTNLLEILQKHERDQLIICGVYAHIGCLLTAADAYMQDIQPFFVADAVADFSLEEHKMAVRYAASRCAYTLTTEHALDLLQKEQSAPRHSLPMSLGEMRKQVAELIQEEPENISVDENLFHRGLDSVRMMVLVEKWRRAGAEITFARLAVRPFLSEWWELLSKASMIESLQDS</sequence>
<dbReference type="OrthoDB" id="257098at2"/>
<comment type="pathway">
    <text evidence="1">Siderophore biosynthesis.</text>
</comment>
<dbReference type="STRING" id="33936.AZI98_08385"/>
<comment type="cofactor">
    <cofactor evidence="8">
        <name>pantetheine 4'-phosphate</name>
        <dbReference type="ChEBI" id="CHEBI:47942"/>
    </cofactor>
    <text evidence="8">Binds 1 phosphopantetheine covalently.</text>
</comment>
<comment type="similarity">
    <text evidence="2">Belongs to the isochorismatase family.</text>
</comment>
<dbReference type="Proteomes" id="UP000076476">
    <property type="component" value="Unassembled WGS sequence"/>
</dbReference>
<gene>
    <name evidence="11" type="ORF">AZI98_08385</name>
</gene>
<proteinExistence type="inferred from homology"/>
<dbReference type="PANTHER" id="PTHR43540:SF3">
    <property type="entry name" value="ENTEROBACTIN SYNTHASE COMPONENT B"/>
    <property type="match status" value="1"/>
</dbReference>
<evidence type="ECO:0000256" key="2">
    <source>
        <dbReference type="ARBA" id="ARBA00006336"/>
    </source>
</evidence>
<dbReference type="PIRSF" id="PIRSF001111">
    <property type="entry name" value="Isochorismatase"/>
    <property type="match status" value="1"/>
</dbReference>
<protein>
    <recommendedName>
        <fullName evidence="3">isochorismatase</fullName>
        <ecNumber evidence="3">3.3.2.1</ecNumber>
    </recommendedName>
</protein>
<evidence type="ECO:0000259" key="10">
    <source>
        <dbReference type="Pfam" id="PF00857"/>
    </source>
</evidence>
<dbReference type="Gene3D" id="1.10.1200.10">
    <property type="entry name" value="ACP-like"/>
    <property type="match status" value="1"/>
</dbReference>
<evidence type="ECO:0000256" key="7">
    <source>
        <dbReference type="ARBA" id="ARBA00048590"/>
    </source>
</evidence>
<dbReference type="GO" id="GO:0008908">
    <property type="term" value="F:isochorismatase activity"/>
    <property type="evidence" value="ECO:0007669"/>
    <property type="project" value="UniProtKB-EC"/>
</dbReference>
<evidence type="ECO:0000256" key="3">
    <source>
        <dbReference type="ARBA" id="ARBA00012100"/>
    </source>
</evidence>
<name>A0A165XXQ5_9BACI</name>